<evidence type="ECO:0000313" key="6">
    <source>
        <dbReference type="Proteomes" id="UP001183648"/>
    </source>
</evidence>
<reference evidence="5 6" key="1">
    <citation type="submission" date="2023-07" db="EMBL/GenBank/DDBJ databases">
        <title>Sequencing the genomes of 1000 actinobacteria strains.</title>
        <authorList>
            <person name="Klenk H.-P."/>
        </authorList>
    </citation>
    <scope>NUCLEOTIDE SEQUENCE [LARGE SCALE GENOMIC DNA]</scope>
    <source>
        <strain evidence="5 6">DSM 19426</strain>
    </source>
</reference>
<keyword evidence="1 5" id="KW-0808">Transferase</keyword>
<protein>
    <submittedName>
        <fullName evidence="5">2-phospho-L-lactate guanylyltransferase</fullName>
        <ecNumber evidence="5">2.7.7.68</ecNumber>
    </submittedName>
</protein>
<dbReference type="EMBL" id="JAVDYG010000001">
    <property type="protein sequence ID" value="MDR7361494.1"/>
    <property type="molecule type" value="Genomic_DNA"/>
</dbReference>
<dbReference type="InterPro" id="IPR029044">
    <property type="entry name" value="Nucleotide-diphossugar_trans"/>
</dbReference>
<dbReference type="Gene3D" id="3.90.550.10">
    <property type="entry name" value="Spore Coat Polysaccharide Biosynthesis Protein SpsA, Chain A"/>
    <property type="match status" value="1"/>
</dbReference>
<keyword evidence="3" id="KW-0547">Nucleotide-binding</keyword>
<accession>A0ABU2BS82</accession>
<evidence type="ECO:0000313" key="5">
    <source>
        <dbReference type="EMBL" id="MDR7361494.1"/>
    </source>
</evidence>
<gene>
    <name evidence="5" type="ORF">J2S63_001047</name>
</gene>
<dbReference type="NCBIfam" id="TIGR03552">
    <property type="entry name" value="F420_cofC"/>
    <property type="match status" value="1"/>
</dbReference>
<dbReference type="PANTHER" id="PTHR40392">
    <property type="entry name" value="2-PHOSPHO-L-LACTATE GUANYLYLTRANSFERASE"/>
    <property type="match status" value="1"/>
</dbReference>
<keyword evidence="6" id="KW-1185">Reference proteome</keyword>
<dbReference type="SUPFAM" id="SSF53448">
    <property type="entry name" value="Nucleotide-diphospho-sugar transferases"/>
    <property type="match status" value="1"/>
</dbReference>
<evidence type="ECO:0000256" key="1">
    <source>
        <dbReference type="ARBA" id="ARBA00022679"/>
    </source>
</evidence>
<sequence length="225" mass="23151">MTEPTQRSDGTSPVAAGSWAAVLPVKPFVRAKSRLAALGDEVRRDLVAAFAQDTIEALLDSRRVGLVVVVTDEVGLGRALAGTGAVAVPEGHGGDLNATLVQGAAEAARRRPDLHPLAVCADLPALRGEAMDGFLSSLPDGGDGWFVPDAAGTGTTTYLAVDLARFAPCFGHGSAQAHRAGGALDVGDAAPGVLRRDVDTPEDLAQAIALGVGEHTRWAVTRHRL</sequence>
<keyword evidence="4" id="KW-0342">GTP-binding</keyword>
<proteinExistence type="predicted"/>
<dbReference type="PANTHER" id="PTHR40392:SF1">
    <property type="entry name" value="2-PHOSPHO-L-LACTATE GUANYLYLTRANSFERASE"/>
    <property type="match status" value="1"/>
</dbReference>
<name>A0ABU2BS82_9ACTN</name>
<dbReference type="Proteomes" id="UP001183648">
    <property type="component" value="Unassembled WGS sequence"/>
</dbReference>
<dbReference type="GO" id="GO:0043814">
    <property type="term" value="F:phospholactate guanylyltransferase activity"/>
    <property type="evidence" value="ECO:0007669"/>
    <property type="project" value="UniProtKB-EC"/>
</dbReference>
<organism evidence="5 6">
    <name type="scientific">Nocardioides marmoribigeumensis</name>
    <dbReference type="NCBI Taxonomy" id="433649"/>
    <lineage>
        <taxon>Bacteria</taxon>
        <taxon>Bacillati</taxon>
        <taxon>Actinomycetota</taxon>
        <taxon>Actinomycetes</taxon>
        <taxon>Propionibacteriales</taxon>
        <taxon>Nocardioidaceae</taxon>
        <taxon>Nocardioides</taxon>
    </lineage>
</organism>
<evidence type="ECO:0000256" key="2">
    <source>
        <dbReference type="ARBA" id="ARBA00022695"/>
    </source>
</evidence>
<dbReference type="EC" id="2.7.7.68" evidence="5"/>
<comment type="caution">
    <text evidence="5">The sequence shown here is derived from an EMBL/GenBank/DDBJ whole genome shotgun (WGS) entry which is preliminary data.</text>
</comment>
<dbReference type="Pfam" id="PF01983">
    <property type="entry name" value="CofC"/>
    <property type="match status" value="1"/>
</dbReference>
<evidence type="ECO:0000256" key="3">
    <source>
        <dbReference type="ARBA" id="ARBA00022741"/>
    </source>
</evidence>
<dbReference type="RefSeq" id="WP_310299512.1">
    <property type="nucleotide sequence ID" value="NZ_BAAAPS010000007.1"/>
</dbReference>
<evidence type="ECO:0000256" key="4">
    <source>
        <dbReference type="ARBA" id="ARBA00023134"/>
    </source>
</evidence>
<keyword evidence="2 5" id="KW-0548">Nucleotidyltransferase</keyword>
<dbReference type="InterPro" id="IPR002835">
    <property type="entry name" value="CofC"/>
</dbReference>